<dbReference type="PANTHER" id="PTHR47723:SF19">
    <property type="entry name" value="POLYNUCLEOTIDYL TRANSFERASE, RIBONUCLEASE H-LIKE SUPERFAMILY PROTEIN"/>
    <property type="match status" value="1"/>
</dbReference>
<dbReference type="InterPro" id="IPR044730">
    <property type="entry name" value="RNase_H-like_dom_plant"/>
</dbReference>
<sequence length="330" mass="37316">MSFVVWRLLHGWLPVDDVMNKKGIALAPKCMCCAQMETLQHVFFTNPFAQQVWSHFGTLVGIKSHNIRSIQQLLRTWSLSVNTAGHIKQVIPIVILWVLWEARNKAKHSAIPFSFRRLRNRIMSILTLNAKANMTQTKYWTGDSFIANQLGAHCKSVKHKLPTLLCWEKPEKGALKLNIDATFKDGRGGYGGILRNDQGELVVAMGLEGKCETPLDAEIQALSFCLQECTARGYKEMGVEIDSLQLVQMIQGKITHWKIQNKISQIAALLASSSSTLTHILRERNMAADWIAKYSWKSRRHLLWEADTRHTGMKNLILLETSGLPQICLG</sequence>
<dbReference type="PANTHER" id="PTHR47723">
    <property type="entry name" value="OS05G0353850 PROTEIN"/>
    <property type="match status" value="1"/>
</dbReference>
<dbReference type="InterPro" id="IPR002156">
    <property type="entry name" value="RNaseH_domain"/>
</dbReference>
<evidence type="ECO:0000313" key="3">
    <source>
        <dbReference type="EMBL" id="GAA0154057.1"/>
    </source>
</evidence>
<proteinExistence type="predicted"/>
<dbReference type="GO" id="GO:0003676">
    <property type="term" value="F:nucleic acid binding"/>
    <property type="evidence" value="ECO:0007669"/>
    <property type="project" value="InterPro"/>
</dbReference>
<organism evidence="3 4">
    <name type="scientific">Lithospermum erythrorhizon</name>
    <name type="common">Purple gromwell</name>
    <name type="synonym">Lithospermum officinale var. erythrorhizon</name>
    <dbReference type="NCBI Taxonomy" id="34254"/>
    <lineage>
        <taxon>Eukaryota</taxon>
        <taxon>Viridiplantae</taxon>
        <taxon>Streptophyta</taxon>
        <taxon>Embryophyta</taxon>
        <taxon>Tracheophyta</taxon>
        <taxon>Spermatophyta</taxon>
        <taxon>Magnoliopsida</taxon>
        <taxon>eudicotyledons</taxon>
        <taxon>Gunneridae</taxon>
        <taxon>Pentapetalae</taxon>
        <taxon>asterids</taxon>
        <taxon>lamiids</taxon>
        <taxon>Boraginales</taxon>
        <taxon>Boraginaceae</taxon>
        <taxon>Boraginoideae</taxon>
        <taxon>Lithospermeae</taxon>
        <taxon>Lithospermum</taxon>
    </lineage>
</organism>
<dbReference type="InterPro" id="IPR026960">
    <property type="entry name" value="RVT-Znf"/>
</dbReference>
<dbReference type="InterPro" id="IPR053151">
    <property type="entry name" value="RNase_H-like"/>
</dbReference>
<reference evidence="3 4" key="1">
    <citation type="submission" date="2024-01" db="EMBL/GenBank/DDBJ databases">
        <title>The complete chloroplast genome sequence of Lithospermum erythrorhizon: insights into the phylogenetic relationship among Boraginaceae species and the maternal lineages of purple gromwells.</title>
        <authorList>
            <person name="Okada T."/>
            <person name="Watanabe K."/>
        </authorList>
    </citation>
    <scope>NUCLEOTIDE SEQUENCE [LARGE SCALE GENOMIC DNA]</scope>
</reference>
<keyword evidence="4" id="KW-1185">Reference proteome</keyword>
<protein>
    <recommendedName>
        <fullName evidence="5">RNase H type-1 domain-containing protein</fullName>
    </recommendedName>
</protein>
<gene>
    <name evidence="3" type="ORF">LIER_37794</name>
</gene>
<dbReference type="Pfam" id="PF13966">
    <property type="entry name" value="zf-RVT"/>
    <property type="match status" value="1"/>
</dbReference>
<dbReference type="GO" id="GO:0004523">
    <property type="term" value="F:RNA-DNA hybrid ribonuclease activity"/>
    <property type="evidence" value="ECO:0007669"/>
    <property type="project" value="InterPro"/>
</dbReference>
<dbReference type="CDD" id="cd06222">
    <property type="entry name" value="RNase_H_like"/>
    <property type="match status" value="1"/>
</dbReference>
<dbReference type="Pfam" id="PF13456">
    <property type="entry name" value="RVT_3"/>
    <property type="match status" value="1"/>
</dbReference>
<dbReference type="InterPro" id="IPR012337">
    <property type="entry name" value="RNaseH-like_sf"/>
</dbReference>
<feature type="domain" description="RNase H type-1" evidence="1">
    <location>
        <begin position="178"/>
        <end position="294"/>
    </location>
</feature>
<dbReference type="AlphaFoldDB" id="A0AAV3PQN4"/>
<feature type="domain" description="Reverse transcriptase zinc-binding" evidence="2">
    <location>
        <begin position="1"/>
        <end position="53"/>
    </location>
</feature>
<evidence type="ECO:0000313" key="4">
    <source>
        <dbReference type="Proteomes" id="UP001454036"/>
    </source>
</evidence>
<dbReference type="Proteomes" id="UP001454036">
    <property type="component" value="Unassembled WGS sequence"/>
</dbReference>
<accession>A0AAV3PQN4</accession>
<comment type="caution">
    <text evidence="3">The sequence shown here is derived from an EMBL/GenBank/DDBJ whole genome shotgun (WGS) entry which is preliminary data.</text>
</comment>
<dbReference type="InterPro" id="IPR036397">
    <property type="entry name" value="RNaseH_sf"/>
</dbReference>
<name>A0AAV3PQN4_LITER</name>
<evidence type="ECO:0000259" key="1">
    <source>
        <dbReference type="Pfam" id="PF13456"/>
    </source>
</evidence>
<dbReference type="Gene3D" id="3.30.420.10">
    <property type="entry name" value="Ribonuclease H-like superfamily/Ribonuclease H"/>
    <property type="match status" value="1"/>
</dbReference>
<evidence type="ECO:0000259" key="2">
    <source>
        <dbReference type="Pfam" id="PF13966"/>
    </source>
</evidence>
<dbReference type="EMBL" id="BAABME010018502">
    <property type="protein sequence ID" value="GAA0154057.1"/>
    <property type="molecule type" value="Genomic_DNA"/>
</dbReference>
<evidence type="ECO:0008006" key="5">
    <source>
        <dbReference type="Google" id="ProtNLM"/>
    </source>
</evidence>
<dbReference type="SUPFAM" id="SSF53098">
    <property type="entry name" value="Ribonuclease H-like"/>
    <property type="match status" value="1"/>
</dbReference>